<dbReference type="EMBL" id="FLUB01000020">
    <property type="protein sequence ID" value="SBV68317.1"/>
    <property type="molecule type" value="Genomic_DNA"/>
</dbReference>
<dbReference type="EMBL" id="FLUA01000016">
    <property type="protein sequence ID" value="SBV61820.1"/>
    <property type="molecule type" value="Genomic_DNA"/>
</dbReference>
<evidence type="ECO:0000313" key="2">
    <source>
        <dbReference type="EMBL" id="SBV61820.1"/>
    </source>
</evidence>
<evidence type="ECO:0000256" key="1">
    <source>
        <dbReference type="SAM" id="Phobius"/>
    </source>
</evidence>
<proteinExistence type="predicted"/>
<gene>
    <name evidence="2" type="ORF">KL86CIT2_20036</name>
    <name evidence="3" type="ORF">KM92CIT3_80827</name>
</gene>
<keyword evidence="1" id="KW-0472">Membrane</keyword>
<keyword evidence="1" id="KW-0812">Transmembrane</keyword>
<evidence type="ECO:0000313" key="3">
    <source>
        <dbReference type="EMBL" id="SBV68317.1"/>
    </source>
</evidence>
<keyword evidence="1" id="KW-1133">Transmembrane helix</keyword>
<reference evidence="2" key="1">
    <citation type="submission" date="2016-04" db="EMBL/GenBank/DDBJ databases">
        <authorList>
            <person name="Evans L.H."/>
            <person name="Alamgir A."/>
            <person name="Owens N."/>
            <person name="Weber N.D."/>
            <person name="Virtaneva K."/>
            <person name="Barbian K."/>
            <person name="Babar A."/>
            <person name="Rosenke K."/>
        </authorList>
    </citation>
    <scope>NUCLEOTIDE SEQUENCE</scope>
    <source>
        <strain evidence="2">86-2</strain>
        <strain evidence="3">92-3</strain>
    </source>
</reference>
<protein>
    <submittedName>
        <fullName evidence="2">Uncharacterized protein</fullName>
    </submittedName>
</protein>
<dbReference type="AlphaFoldDB" id="A0A212I583"/>
<organism evidence="2">
    <name type="scientific">uncultured Citrobacter sp</name>
    <dbReference type="NCBI Taxonomy" id="200446"/>
    <lineage>
        <taxon>Bacteria</taxon>
        <taxon>Pseudomonadati</taxon>
        <taxon>Pseudomonadota</taxon>
        <taxon>Gammaproteobacteria</taxon>
        <taxon>Enterobacterales</taxon>
        <taxon>Enterobacteriaceae</taxon>
        <taxon>Citrobacter</taxon>
        <taxon>environmental samples</taxon>
    </lineage>
</organism>
<sequence length="167" mass="18112">MGAHQGIKARLADFGDQRRAVCRQVAGEMVITGSALAMTVVLVEAQLWVGAGGAVMPCVVLPVMVATAADARQMPIPVPDEFIECLLRLLDEVAEWLHRLATFGLLRPLFFRLLALALHLFALRIFTGLSDLLFANSAGALITANRLRIAYRVKPLTAFFIGALTAR</sequence>
<feature type="transmembrane region" description="Helical" evidence="1">
    <location>
        <begin position="48"/>
        <end position="69"/>
    </location>
</feature>
<name>A0A212I583_9ENTR</name>
<accession>A0A212I583</accession>